<feature type="compositionally biased region" description="Basic residues" evidence="1">
    <location>
        <begin position="60"/>
        <end position="70"/>
    </location>
</feature>
<sequence length="70" mass="7923">MEDAMPTQSQRLPERFPVGTKYVIEGRPGQVPTRFIEFPDGTRLKLPKRPAPQKSAPAGRRTRIKGKRGH</sequence>
<evidence type="ECO:0000256" key="1">
    <source>
        <dbReference type="SAM" id="MobiDB-lite"/>
    </source>
</evidence>
<keyword evidence="3" id="KW-1185">Reference proteome</keyword>
<comment type="caution">
    <text evidence="2">The sequence shown here is derived from an EMBL/GenBank/DDBJ whole genome shotgun (WGS) entry which is preliminary data.</text>
</comment>
<name>A0A371B9N7_9BRAD</name>
<accession>A0A371B9N7</accession>
<reference evidence="3" key="1">
    <citation type="submission" date="2018-08" db="EMBL/GenBank/DDBJ databases">
        <authorList>
            <person name="Kim S.-J."/>
            <person name="Jung G.-Y."/>
        </authorList>
    </citation>
    <scope>NUCLEOTIDE SEQUENCE [LARGE SCALE GENOMIC DNA]</scope>
    <source>
        <strain evidence="3">GY_H</strain>
    </source>
</reference>
<organism evidence="2 3">
    <name type="scientific">Undibacter mobilis</name>
    <dbReference type="NCBI Taxonomy" id="2292256"/>
    <lineage>
        <taxon>Bacteria</taxon>
        <taxon>Pseudomonadati</taxon>
        <taxon>Pseudomonadota</taxon>
        <taxon>Alphaproteobacteria</taxon>
        <taxon>Hyphomicrobiales</taxon>
        <taxon>Nitrobacteraceae</taxon>
        <taxon>Undibacter</taxon>
    </lineage>
</organism>
<proteinExistence type="predicted"/>
<protein>
    <submittedName>
        <fullName evidence="2">Uncharacterized protein</fullName>
    </submittedName>
</protein>
<gene>
    <name evidence="2" type="ORF">DXH78_06510</name>
</gene>
<feature type="region of interest" description="Disordered" evidence="1">
    <location>
        <begin position="33"/>
        <end position="70"/>
    </location>
</feature>
<dbReference type="EMBL" id="QRGO01000001">
    <property type="protein sequence ID" value="RDV04264.1"/>
    <property type="molecule type" value="Genomic_DNA"/>
</dbReference>
<dbReference type="Proteomes" id="UP000263993">
    <property type="component" value="Unassembled WGS sequence"/>
</dbReference>
<evidence type="ECO:0000313" key="2">
    <source>
        <dbReference type="EMBL" id="RDV04264.1"/>
    </source>
</evidence>
<evidence type="ECO:0000313" key="3">
    <source>
        <dbReference type="Proteomes" id="UP000263993"/>
    </source>
</evidence>
<dbReference type="AlphaFoldDB" id="A0A371B9N7"/>